<dbReference type="InterPro" id="IPR000182">
    <property type="entry name" value="GNAT_dom"/>
</dbReference>
<proteinExistence type="predicted"/>
<dbReference type="Pfam" id="PF00583">
    <property type="entry name" value="Acetyltransf_1"/>
    <property type="match status" value="1"/>
</dbReference>
<dbReference type="KEGG" id="nah:F5544_17565"/>
<dbReference type="Proteomes" id="UP000503540">
    <property type="component" value="Chromosome"/>
</dbReference>
<evidence type="ECO:0000313" key="2">
    <source>
        <dbReference type="EMBL" id="QIS11389.1"/>
    </source>
</evidence>
<dbReference type="Gene3D" id="3.40.630.30">
    <property type="match status" value="2"/>
</dbReference>
<dbReference type="PROSITE" id="PS51186">
    <property type="entry name" value="GNAT"/>
    <property type="match status" value="2"/>
</dbReference>
<keyword evidence="2" id="KW-0808">Transferase</keyword>
<feature type="domain" description="N-acetyltransferase" evidence="1">
    <location>
        <begin position="15"/>
        <end position="168"/>
    </location>
</feature>
<reference evidence="2 3" key="1">
    <citation type="journal article" date="2019" name="ACS Chem. Biol.">
        <title>Identification and Mobilization of a Cryptic Antibiotic Biosynthesis Gene Locus from a Human-Pathogenic Nocardia Isolate.</title>
        <authorList>
            <person name="Herisse M."/>
            <person name="Ishida K."/>
            <person name="Porter J.L."/>
            <person name="Howden B."/>
            <person name="Hertweck C."/>
            <person name="Stinear T.P."/>
            <person name="Pidot S.J."/>
        </authorList>
    </citation>
    <scope>NUCLEOTIDE SEQUENCE [LARGE SCALE GENOMIC DNA]</scope>
    <source>
        <strain evidence="2 3">AUSMDU00012717</strain>
    </source>
</reference>
<dbReference type="PANTHER" id="PTHR43792">
    <property type="entry name" value="GNAT FAMILY, PUTATIVE (AFU_ORTHOLOGUE AFUA_3G00765)-RELATED-RELATED"/>
    <property type="match status" value="1"/>
</dbReference>
<keyword evidence="3" id="KW-1185">Reference proteome</keyword>
<sequence length="339" mass="36562">MSSISPVTELVTEHLVLRCWTHAEIEAVLAGRRGPHWAADFPAEGDLVIAGLLSDHPGWLTAYGHRLVVERGSGLIVGSIGLFWPPSDRALEIGYGIVPSRRGRGYAPEAARALTEFAFTAPEVHTVFAKVKLSNPASVRVLEKSGFQRWPTSADENVIELRMTRTDARVSGRPWITRAEIDADIPAIREIDLAAFDTAQEAVLVEALRTDPAWIDGLSLVVTDHDDRPVGHALLTRCHIGDVPALCLGPVAVLPEHQNTGVGDAAVRAALRAATDIGERFVTVLGHPNYYPRFGFTRAGTHGIGITIDVPDEALMAMALDARHPLPGGVIRYAAPFGI</sequence>
<dbReference type="RefSeq" id="WP_203217580.1">
    <property type="nucleotide sequence ID" value="NZ_CP046172.1"/>
</dbReference>
<organism evidence="2 3">
    <name type="scientific">Nocardia arthritidis</name>
    <dbReference type="NCBI Taxonomy" id="228602"/>
    <lineage>
        <taxon>Bacteria</taxon>
        <taxon>Bacillati</taxon>
        <taxon>Actinomycetota</taxon>
        <taxon>Actinomycetes</taxon>
        <taxon>Mycobacteriales</taxon>
        <taxon>Nocardiaceae</taxon>
        <taxon>Nocardia</taxon>
    </lineage>
</organism>
<dbReference type="GO" id="GO:0016747">
    <property type="term" value="F:acyltransferase activity, transferring groups other than amino-acyl groups"/>
    <property type="evidence" value="ECO:0007669"/>
    <property type="project" value="InterPro"/>
</dbReference>
<accession>A0A6G9YDT2</accession>
<protein>
    <submittedName>
        <fullName evidence="2">GNAT family N-acetyltransferase</fullName>
    </submittedName>
</protein>
<dbReference type="EMBL" id="CP046172">
    <property type="protein sequence ID" value="QIS11389.1"/>
    <property type="molecule type" value="Genomic_DNA"/>
</dbReference>
<dbReference type="SUPFAM" id="SSF55729">
    <property type="entry name" value="Acyl-CoA N-acyltransferases (Nat)"/>
    <property type="match status" value="2"/>
</dbReference>
<dbReference type="CDD" id="cd04301">
    <property type="entry name" value="NAT_SF"/>
    <property type="match status" value="1"/>
</dbReference>
<evidence type="ECO:0000259" key="1">
    <source>
        <dbReference type="PROSITE" id="PS51186"/>
    </source>
</evidence>
<evidence type="ECO:0000313" key="3">
    <source>
        <dbReference type="Proteomes" id="UP000503540"/>
    </source>
</evidence>
<name>A0A6G9YDT2_9NOCA</name>
<feature type="domain" description="N-acetyltransferase" evidence="1">
    <location>
        <begin position="175"/>
        <end position="321"/>
    </location>
</feature>
<dbReference type="Pfam" id="PF13302">
    <property type="entry name" value="Acetyltransf_3"/>
    <property type="match status" value="1"/>
</dbReference>
<dbReference type="AlphaFoldDB" id="A0A6G9YDT2"/>
<dbReference type="InterPro" id="IPR051531">
    <property type="entry name" value="N-acetyltransferase"/>
</dbReference>
<dbReference type="InterPro" id="IPR016181">
    <property type="entry name" value="Acyl_CoA_acyltransferase"/>
</dbReference>
<dbReference type="PANTHER" id="PTHR43792:SF13">
    <property type="entry name" value="ACETYLTRANSFERASE"/>
    <property type="match status" value="1"/>
</dbReference>
<gene>
    <name evidence="2" type="ORF">F5544_17565</name>
</gene>